<keyword evidence="5" id="KW-0442">Lipid degradation</keyword>
<evidence type="ECO:0000256" key="6">
    <source>
        <dbReference type="ARBA" id="ARBA00023098"/>
    </source>
</evidence>
<evidence type="ECO:0000256" key="5">
    <source>
        <dbReference type="ARBA" id="ARBA00022963"/>
    </source>
</evidence>
<dbReference type="SUPFAM" id="SSF56024">
    <property type="entry name" value="Phospholipase D/nuclease"/>
    <property type="match status" value="1"/>
</dbReference>
<dbReference type="PANTHER" id="PTHR18896">
    <property type="entry name" value="PHOSPHOLIPASE D"/>
    <property type="match status" value="1"/>
</dbReference>
<dbReference type="InterPro" id="IPR015679">
    <property type="entry name" value="PLipase_D_fam"/>
</dbReference>
<dbReference type="InterPro" id="IPR001736">
    <property type="entry name" value="PLipase_D/transphosphatidylase"/>
</dbReference>
<evidence type="ECO:0000259" key="7">
    <source>
        <dbReference type="PROSITE" id="PS50035"/>
    </source>
</evidence>
<organism evidence="8 9">
    <name type="scientific">Heracleum sosnowskyi</name>
    <dbReference type="NCBI Taxonomy" id="360622"/>
    <lineage>
        <taxon>Eukaryota</taxon>
        <taxon>Viridiplantae</taxon>
        <taxon>Streptophyta</taxon>
        <taxon>Embryophyta</taxon>
        <taxon>Tracheophyta</taxon>
        <taxon>Spermatophyta</taxon>
        <taxon>Magnoliopsida</taxon>
        <taxon>eudicotyledons</taxon>
        <taxon>Gunneridae</taxon>
        <taxon>Pentapetalae</taxon>
        <taxon>asterids</taxon>
        <taxon>campanulids</taxon>
        <taxon>Apiales</taxon>
        <taxon>Apiaceae</taxon>
        <taxon>Apioideae</taxon>
        <taxon>apioid superclade</taxon>
        <taxon>Tordylieae</taxon>
        <taxon>Tordyliinae</taxon>
        <taxon>Heracleum</taxon>
    </lineage>
</organism>
<dbReference type="Gene3D" id="3.30.870.10">
    <property type="entry name" value="Endonuclease Chain A"/>
    <property type="match status" value="1"/>
</dbReference>
<dbReference type="GO" id="GO:0005886">
    <property type="term" value="C:plasma membrane"/>
    <property type="evidence" value="ECO:0007669"/>
    <property type="project" value="TreeGrafter"/>
</dbReference>
<keyword evidence="4" id="KW-0378">Hydrolase</keyword>
<dbReference type="PANTHER" id="PTHR18896:SF76">
    <property type="entry name" value="PHOSPHOLIPASE"/>
    <property type="match status" value="1"/>
</dbReference>
<dbReference type="GO" id="GO:0004630">
    <property type="term" value="F:phospholipase D activity"/>
    <property type="evidence" value="ECO:0007669"/>
    <property type="project" value="UniProtKB-EC"/>
</dbReference>
<protein>
    <recommendedName>
        <fullName evidence="2">phospholipase D</fullName>
        <ecNumber evidence="2">3.1.4.4</ecNumber>
    </recommendedName>
</protein>
<keyword evidence="6" id="KW-0443">Lipid metabolism</keyword>
<dbReference type="AlphaFoldDB" id="A0AAD8H5Q6"/>
<feature type="domain" description="PLD phosphodiesterase" evidence="7">
    <location>
        <begin position="23"/>
        <end position="50"/>
    </location>
</feature>
<dbReference type="Pfam" id="PF13091">
    <property type="entry name" value="PLDc_2"/>
    <property type="match status" value="1"/>
</dbReference>
<evidence type="ECO:0000256" key="3">
    <source>
        <dbReference type="ARBA" id="ARBA00022737"/>
    </source>
</evidence>
<dbReference type="EMBL" id="JAUIZM010000010">
    <property type="protein sequence ID" value="KAK1361642.1"/>
    <property type="molecule type" value="Genomic_DNA"/>
</dbReference>
<dbReference type="PROSITE" id="PS50035">
    <property type="entry name" value="PLD"/>
    <property type="match status" value="1"/>
</dbReference>
<evidence type="ECO:0000256" key="4">
    <source>
        <dbReference type="ARBA" id="ARBA00022801"/>
    </source>
</evidence>
<dbReference type="InterPro" id="IPR025202">
    <property type="entry name" value="PLD-like_dom"/>
</dbReference>
<keyword evidence="9" id="KW-1185">Reference proteome</keyword>
<reference evidence="8" key="2">
    <citation type="submission" date="2023-05" db="EMBL/GenBank/DDBJ databases">
        <authorList>
            <person name="Schelkunov M.I."/>
        </authorList>
    </citation>
    <scope>NUCLEOTIDE SEQUENCE</scope>
    <source>
        <strain evidence="8">Hsosn_3</strain>
        <tissue evidence="8">Leaf</tissue>
    </source>
</reference>
<evidence type="ECO:0000256" key="2">
    <source>
        <dbReference type="ARBA" id="ARBA00012027"/>
    </source>
</evidence>
<comment type="caution">
    <text evidence="8">The sequence shown here is derived from an EMBL/GenBank/DDBJ whole genome shotgun (WGS) entry which is preliminary data.</text>
</comment>
<dbReference type="GO" id="GO:0009395">
    <property type="term" value="P:phospholipid catabolic process"/>
    <property type="evidence" value="ECO:0007669"/>
    <property type="project" value="TreeGrafter"/>
</dbReference>
<evidence type="ECO:0000313" key="8">
    <source>
        <dbReference type="EMBL" id="KAK1361642.1"/>
    </source>
</evidence>
<name>A0AAD8H5Q6_9APIA</name>
<reference evidence="8" key="1">
    <citation type="submission" date="2023-02" db="EMBL/GenBank/DDBJ databases">
        <title>Genome of toxic invasive species Heracleum sosnowskyi carries increased number of genes despite the absence of recent whole-genome duplications.</title>
        <authorList>
            <person name="Schelkunov M."/>
            <person name="Shtratnikova V."/>
            <person name="Makarenko M."/>
            <person name="Klepikova A."/>
            <person name="Omelchenko D."/>
            <person name="Novikova G."/>
            <person name="Obukhova E."/>
            <person name="Bogdanov V."/>
            <person name="Penin A."/>
            <person name="Logacheva M."/>
        </authorList>
    </citation>
    <scope>NUCLEOTIDE SEQUENCE</scope>
    <source>
        <strain evidence="8">Hsosn_3</strain>
        <tissue evidence="8">Leaf</tissue>
    </source>
</reference>
<proteinExistence type="predicted"/>
<dbReference type="Proteomes" id="UP001237642">
    <property type="component" value="Unassembled WGS sequence"/>
</dbReference>
<dbReference type="EC" id="3.1.4.4" evidence="2"/>
<keyword evidence="3" id="KW-0677">Repeat</keyword>
<accession>A0AAD8H5Q6</accession>
<evidence type="ECO:0000256" key="1">
    <source>
        <dbReference type="ARBA" id="ARBA00000798"/>
    </source>
</evidence>
<evidence type="ECO:0000313" key="9">
    <source>
        <dbReference type="Proteomes" id="UP001237642"/>
    </source>
</evidence>
<sequence length="273" mass="30635">MITYLSMVSERKLCDSGSVVTTHKSGVHSKLMIIDDRATLIGSSNIHDRCLLGSRDSEIGVLIEDEDWVESSMNGEPWRAGKFGYSLRISLWLELLGLNPSESTNRDVWMIVLEAAFWLRNQSHCFLIFATALRLEIVTCLLSGGYNLQSYTKIPCSFAGCKPQEHVTRSLQKEGCVFVTLPVALFEGIAQIITQKDTQIIICKLVESQTFCTTGPRKHHCSDLLAFLCRLMLCLTSKIHIHFKSVTTDCHYSDMLALHISFALQLFTVGPKK</sequence>
<comment type="catalytic activity">
    <reaction evidence="1">
        <text>a 1,2-diacyl-sn-glycero-3-phosphocholine + H2O = a 1,2-diacyl-sn-glycero-3-phosphate + choline + H(+)</text>
        <dbReference type="Rhea" id="RHEA:14445"/>
        <dbReference type="ChEBI" id="CHEBI:15354"/>
        <dbReference type="ChEBI" id="CHEBI:15377"/>
        <dbReference type="ChEBI" id="CHEBI:15378"/>
        <dbReference type="ChEBI" id="CHEBI:57643"/>
        <dbReference type="ChEBI" id="CHEBI:58608"/>
        <dbReference type="EC" id="3.1.4.4"/>
    </reaction>
</comment>
<gene>
    <name evidence="8" type="ORF">POM88_046116</name>
</gene>